<dbReference type="InterPro" id="IPR036280">
    <property type="entry name" value="Multihaem_cyt_sf"/>
</dbReference>
<keyword evidence="3" id="KW-1185">Reference proteome</keyword>
<reference evidence="1 3" key="1">
    <citation type="submission" date="2014-10" db="EMBL/GenBank/DDBJ databases">
        <title>Draft genome sequence of Novosphingobium subterraneum DSM 12447.</title>
        <authorList>
            <person name="Gan H.M."/>
            <person name="Gan H.Y."/>
            <person name="Savka M.A."/>
        </authorList>
    </citation>
    <scope>NUCLEOTIDE SEQUENCE [LARGE SCALE GENOMIC DNA]</scope>
    <source>
        <strain evidence="1 3">DSM 12447</strain>
    </source>
</reference>
<dbReference type="PATRIC" id="fig|48936.3.peg.326"/>
<proteinExistence type="predicted"/>
<dbReference type="EMBL" id="JRVC01000001">
    <property type="protein sequence ID" value="KHS49393.1"/>
    <property type="molecule type" value="Genomic_DNA"/>
</dbReference>
<evidence type="ECO:0000313" key="1">
    <source>
        <dbReference type="EMBL" id="KHS49393.1"/>
    </source>
</evidence>
<protein>
    <submittedName>
        <fullName evidence="1">Cytochrome c family protein</fullName>
    </submittedName>
</protein>
<comment type="caution">
    <text evidence="1">The sequence shown here is derived from an EMBL/GenBank/DDBJ whole genome shotgun (WGS) entry which is preliminary data.</text>
</comment>
<name>A0A0B9AFD7_9SPHN</name>
<evidence type="ECO:0000313" key="2">
    <source>
        <dbReference type="EMBL" id="KHS49615.1"/>
    </source>
</evidence>
<sequence length="240" mass="26280">MRFARLLFWLFVLATVALLVGAPLALRTNAPSEAGIVERFVAPGPLSSAHRSLAGQCASCHTPLKGVEAKTCLSCHAGTEFGDKQSTMFHSQATQCSSCHVEHQGNQGIVQMSHAALLDPKNWSGPALQMQSRKPLATSGATLDCASCHSIRDKHLGLFGADCATCHSTDSWTIASYRHPSTNSTQCVECHKAPPSHYMEHFSMVSQRAAREKARVDQCYSCHTTDSFNNIRRRGWYDHH</sequence>
<dbReference type="EMBL" id="JRVC01000001">
    <property type="protein sequence ID" value="KHS49615.1"/>
    <property type="molecule type" value="Genomic_DNA"/>
</dbReference>
<gene>
    <name evidence="1" type="ORF">NJ75_00096</name>
    <name evidence="2" type="ORF">NJ75_00318</name>
</gene>
<dbReference type="Gene3D" id="1.10.1130.10">
    <property type="entry name" value="Flavocytochrome C3, Chain A"/>
    <property type="match status" value="1"/>
</dbReference>
<dbReference type="SUPFAM" id="SSF48695">
    <property type="entry name" value="Multiheme cytochromes"/>
    <property type="match status" value="1"/>
</dbReference>
<dbReference type="Gene3D" id="3.90.10.10">
    <property type="entry name" value="Cytochrome C3"/>
    <property type="match status" value="1"/>
</dbReference>
<organism evidence="1 3">
    <name type="scientific">Novosphingobium subterraneum</name>
    <dbReference type="NCBI Taxonomy" id="48936"/>
    <lineage>
        <taxon>Bacteria</taxon>
        <taxon>Pseudomonadati</taxon>
        <taxon>Pseudomonadota</taxon>
        <taxon>Alphaproteobacteria</taxon>
        <taxon>Sphingomonadales</taxon>
        <taxon>Sphingomonadaceae</taxon>
        <taxon>Novosphingobium</taxon>
    </lineage>
</organism>
<dbReference type="AlphaFoldDB" id="A0A0B9AFD7"/>
<evidence type="ECO:0000313" key="3">
    <source>
        <dbReference type="Proteomes" id="UP000031338"/>
    </source>
</evidence>
<dbReference type="STRING" id="48936.NJ75_00096"/>
<accession>A0A0B9AFD7</accession>
<dbReference type="Proteomes" id="UP000031338">
    <property type="component" value="Unassembled WGS sequence"/>
</dbReference>